<dbReference type="EMBL" id="DUIH01000018">
    <property type="protein sequence ID" value="HIH70049.1"/>
    <property type="molecule type" value="Genomic_DNA"/>
</dbReference>
<organism evidence="7 8">
    <name type="scientific">Methermicoccus shengliensis</name>
    <dbReference type="NCBI Taxonomy" id="660064"/>
    <lineage>
        <taxon>Archaea</taxon>
        <taxon>Methanobacteriati</taxon>
        <taxon>Methanobacteriota</taxon>
        <taxon>Stenosarchaea group</taxon>
        <taxon>Methanomicrobia</taxon>
        <taxon>Methanosarcinales</taxon>
        <taxon>Methermicoccaceae</taxon>
        <taxon>Methermicoccus</taxon>
    </lineage>
</organism>
<evidence type="ECO:0000256" key="5">
    <source>
        <dbReference type="ARBA" id="ARBA00023118"/>
    </source>
</evidence>
<evidence type="ECO:0000256" key="2">
    <source>
        <dbReference type="ARBA" id="ARBA00006896"/>
    </source>
</evidence>
<name>A0A832RY99_9EURY</name>
<protein>
    <recommendedName>
        <fullName evidence="3">CRISPR system Cms protein Csm2</fullName>
    </recommendedName>
    <alternativeName>
        <fullName evidence="6">CRISPR type III A-associated protein Csm2</fullName>
    </alternativeName>
</protein>
<gene>
    <name evidence="7" type="primary">csm2</name>
    <name evidence="7" type="ORF">HA299_05510</name>
</gene>
<accession>A0A832RY99</accession>
<evidence type="ECO:0000313" key="8">
    <source>
        <dbReference type="Proteomes" id="UP000600363"/>
    </source>
</evidence>
<comment type="similarity">
    <text evidence="2">Belongs to the CRISPR-associated Csm2 family.</text>
</comment>
<sequence>MNGGSSIVESTIHDIEAILDGDSEKLVMHAEKLGQHLGKGVSTSQIRNVFSEVKAMRSYDPHRLNLLRPKLAYTAGRHGRRKNGKLTGEIVDLQKILDHAIRKVNGEERFRNFQRFFEAILAYHRYYGKE</sequence>
<comment type="function">
    <text evidence="1">This subunit may be involved in monitoring complementarity of crRNA and target RNA.</text>
</comment>
<keyword evidence="5" id="KW-0051">Antiviral defense</keyword>
<dbReference type="AlphaFoldDB" id="A0A832RY99"/>
<evidence type="ECO:0000256" key="3">
    <source>
        <dbReference type="ARBA" id="ARBA00016118"/>
    </source>
</evidence>
<evidence type="ECO:0000313" key="7">
    <source>
        <dbReference type="EMBL" id="HIH70049.1"/>
    </source>
</evidence>
<dbReference type="Proteomes" id="UP000600363">
    <property type="component" value="Unassembled WGS sequence"/>
</dbReference>
<evidence type="ECO:0000256" key="1">
    <source>
        <dbReference type="ARBA" id="ARBA00003640"/>
    </source>
</evidence>
<dbReference type="RefSeq" id="WP_052353165.1">
    <property type="nucleotide sequence ID" value="NZ_DUIH01000018.1"/>
</dbReference>
<dbReference type="NCBIfam" id="TIGR01870">
    <property type="entry name" value="cas_TM1810_Csm2"/>
    <property type="match status" value="1"/>
</dbReference>
<dbReference type="CDD" id="cd09647">
    <property type="entry name" value="Csm2_III-A"/>
    <property type="match status" value="1"/>
</dbReference>
<dbReference type="InterPro" id="IPR010149">
    <property type="entry name" value="CRISPR-assoc_prot_Csm2_III-A"/>
</dbReference>
<evidence type="ECO:0000256" key="4">
    <source>
        <dbReference type="ARBA" id="ARBA00022884"/>
    </source>
</evidence>
<reference evidence="7" key="1">
    <citation type="journal article" date="2020" name="bioRxiv">
        <title>A rank-normalized archaeal taxonomy based on genome phylogeny resolves widespread incomplete and uneven classifications.</title>
        <authorList>
            <person name="Rinke C."/>
            <person name="Chuvochina M."/>
            <person name="Mussig A.J."/>
            <person name="Chaumeil P.-A."/>
            <person name="Waite D.W."/>
            <person name="Whitman W.B."/>
            <person name="Parks D.H."/>
            <person name="Hugenholtz P."/>
        </authorList>
    </citation>
    <scope>NUCLEOTIDE SEQUENCE</scope>
    <source>
        <strain evidence="7">UBA12518</strain>
    </source>
</reference>
<dbReference type="Pfam" id="PF03750">
    <property type="entry name" value="Csm2_III-A"/>
    <property type="match status" value="1"/>
</dbReference>
<proteinExistence type="inferred from homology"/>
<dbReference type="GO" id="GO:0003723">
    <property type="term" value="F:RNA binding"/>
    <property type="evidence" value="ECO:0007669"/>
    <property type="project" value="UniProtKB-KW"/>
</dbReference>
<comment type="caution">
    <text evidence="7">The sequence shown here is derived from an EMBL/GenBank/DDBJ whole genome shotgun (WGS) entry which is preliminary data.</text>
</comment>
<dbReference type="GO" id="GO:0051607">
    <property type="term" value="P:defense response to virus"/>
    <property type="evidence" value="ECO:0007669"/>
    <property type="project" value="UniProtKB-KW"/>
</dbReference>
<evidence type="ECO:0000256" key="6">
    <source>
        <dbReference type="ARBA" id="ARBA00031723"/>
    </source>
</evidence>
<keyword evidence="4" id="KW-0694">RNA-binding</keyword>